<evidence type="ECO:0000259" key="15">
    <source>
        <dbReference type="PROSITE" id="PS51278"/>
    </source>
</evidence>
<evidence type="ECO:0000256" key="1">
    <source>
        <dbReference type="ARBA" id="ARBA00001917"/>
    </source>
</evidence>
<comment type="cofactor">
    <cofactor evidence="2">
        <name>[3Fe-4S] cluster</name>
        <dbReference type="ChEBI" id="CHEBI:21137"/>
    </cofactor>
</comment>
<dbReference type="GO" id="GO:0015930">
    <property type="term" value="F:glutamate synthase activity"/>
    <property type="evidence" value="ECO:0007669"/>
    <property type="project" value="TreeGrafter"/>
</dbReference>
<dbReference type="GO" id="GO:0046872">
    <property type="term" value="F:metal ion binding"/>
    <property type="evidence" value="ECO:0007669"/>
    <property type="project" value="UniProtKB-KW"/>
</dbReference>
<accession>A0A382X1C8</accession>
<keyword evidence="10" id="KW-0408">Iron</keyword>
<evidence type="ECO:0000256" key="14">
    <source>
        <dbReference type="ARBA" id="ARBA00029440"/>
    </source>
</evidence>
<keyword evidence="9" id="KW-0560">Oxidoreductase</keyword>
<keyword evidence="4" id="KW-0028">Amino-acid biosynthesis</keyword>
<dbReference type="PANTHER" id="PTHR11938:SF133">
    <property type="entry name" value="GLUTAMATE SYNTHASE (NADH)"/>
    <property type="match status" value="1"/>
</dbReference>
<dbReference type="InterPro" id="IPR029055">
    <property type="entry name" value="Ntn_hydrolases_N"/>
</dbReference>
<keyword evidence="6" id="KW-0288">FMN</keyword>
<evidence type="ECO:0000256" key="4">
    <source>
        <dbReference type="ARBA" id="ARBA00022605"/>
    </source>
</evidence>
<keyword evidence="11" id="KW-0411">Iron-sulfur</keyword>
<proteinExistence type="inferred from homology"/>
<gene>
    <name evidence="16" type="ORF">METZ01_LOCUS417871</name>
</gene>
<keyword evidence="8" id="KW-0315">Glutamine amidotransferase</keyword>
<dbReference type="Pfam" id="PF00310">
    <property type="entry name" value="GATase_2"/>
    <property type="match status" value="1"/>
</dbReference>
<name>A0A382X1C8_9ZZZZ</name>
<reference evidence="16" key="1">
    <citation type="submission" date="2018-05" db="EMBL/GenBank/DDBJ databases">
        <authorList>
            <person name="Lanie J.A."/>
            <person name="Ng W.-L."/>
            <person name="Kazmierczak K.M."/>
            <person name="Andrzejewski T.M."/>
            <person name="Davidsen T.M."/>
            <person name="Wayne K.J."/>
            <person name="Tettelin H."/>
            <person name="Glass J.I."/>
            <person name="Rusch D."/>
            <person name="Podicherti R."/>
            <person name="Tsui H.-C.T."/>
            <person name="Winkler M.E."/>
        </authorList>
    </citation>
    <scope>NUCLEOTIDE SEQUENCE</scope>
</reference>
<evidence type="ECO:0000313" key="16">
    <source>
        <dbReference type="EMBL" id="SVD65017.1"/>
    </source>
</evidence>
<comment type="pathway">
    <text evidence="14">Amino-acid biosynthesis.</text>
</comment>
<evidence type="ECO:0000256" key="2">
    <source>
        <dbReference type="ARBA" id="ARBA00001927"/>
    </source>
</evidence>
<dbReference type="AlphaFoldDB" id="A0A382X1C8"/>
<evidence type="ECO:0000256" key="9">
    <source>
        <dbReference type="ARBA" id="ARBA00023002"/>
    </source>
</evidence>
<dbReference type="GO" id="GO:0051538">
    <property type="term" value="F:3 iron, 4 sulfur cluster binding"/>
    <property type="evidence" value="ECO:0007669"/>
    <property type="project" value="UniProtKB-KW"/>
</dbReference>
<evidence type="ECO:0000256" key="3">
    <source>
        <dbReference type="ARBA" id="ARBA00009716"/>
    </source>
</evidence>
<keyword evidence="12" id="KW-0314">Glutamate biosynthesis</keyword>
<evidence type="ECO:0000256" key="10">
    <source>
        <dbReference type="ARBA" id="ARBA00023004"/>
    </source>
</evidence>
<keyword evidence="7" id="KW-0479">Metal-binding</keyword>
<evidence type="ECO:0000256" key="8">
    <source>
        <dbReference type="ARBA" id="ARBA00022962"/>
    </source>
</evidence>
<evidence type="ECO:0000256" key="5">
    <source>
        <dbReference type="ARBA" id="ARBA00022630"/>
    </source>
</evidence>
<evidence type="ECO:0000256" key="12">
    <source>
        <dbReference type="ARBA" id="ARBA00023164"/>
    </source>
</evidence>
<evidence type="ECO:0000256" key="6">
    <source>
        <dbReference type="ARBA" id="ARBA00022643"/>
    </source>
</evidence>
<keyword evidence="13" id="KW-0003">3Fe-4S</keyword>
<dbReference type="GO" id="GO:0006537">
    <property type="term" value="P:glutamate biosynthetic process"/>
    <property type="evidence" value="ECO:0007669"/>
    <property type="project" value="UniProtKB-KW"/>
</dbReference>
<dbReference type="PANTHER" id="PTHR11938">
    <property type="entry name" value="FAD NADPH DEHYDROGENASE/OXIDOREDUCTASE"/>
    <property type="match status" value="1"/>
</dbReference>
<evidence type="ECO:0000256" key="11">
    <source>
        <dbReference type="ARBA" id="ARBA00023014"/>
    </source>
</evidence>
<keyword evidence="5" id="KW-0285">Flavoprotein</keyword>
<dbReference type="PROSITE" id="PS51278">
    <property type="entry name" value="GATASE_TYPE_2"/>
    <property type="match status" value="1"/>
</dbReference>
<sequence length="90" mass="9764">MQGFPNKQGLYDPVFEHDSCGIGFLVQLSGEQSHEIVKNALSCLCNLNHRGAQGAEVDTGDGAGVLIQMPDRFYREVMAEGEILLPPVGF</sequence>
<dbReference type="Gene3D" id="3.60.20.10">
    <property type="entry name" value="Glutamine Phosphoribosylpyrophosphate, subunit 1, domain 1"/>
    <property type="match status" value="1"/>
</dbReference>
<dbReference type="GO" id="GO:0019676">
    <property type="term" value="P:ammonia assimilation cycle"/>
    <property type="evidence" value="ECO:0007669"/>
    <property type="project" value="TreeGrafter"/>
</dbReference>
<dbReference type="InterPro" id="IPR050711">
    <property type="entry name" value="ET-N_metabolism_enzyme"/>
</dbReference>
<dbReference type="EMBL" id="UINC01164260">
    <property type="protein sequence ID" value="SVD65017.1"/>
    <property type="molecule type" value="Genomic_DNA"/>
</dbReference>
<feature type="domain" description="Glutamine amidotransferase type-2" evidence="15">
    <location>
        <begin position="20"/>
        <end position="90"/>
    </location>
</feature>
<comment type="cofactor">
    <cofactor evidence="1">
        <name>FMN</name>
        <dbReference type="ChEBI" id="CHEBI:58210"/>
    </cofactor>
</comment>
<feature type="non-terminal residue" evidence="16">
    <location>
        <position position="90"/>
    </location>
</feature>
<organism evidence="16">
    <name type="scientific">marine metagenome</name>
    <dbReference type="NCBI Taxonomy" id="408172"/>
    <lineage>
        <taxon>unclassified sequences</taxon>
        <taxon>metagenomes</taxon>
        <taxon>ecological metagenomes</taxon>
    </lineage>
</organism>
<dbReference type="SUPFAM" id="SSF56235">
    <property type="entry name" value="N-terminal nucleophile aminohydrolases (Ntn hydrolases)"/>
    <property type="match status" value="1"/>
</dbReference>
<comment type="similarity">
    <text evidence="3">Belongs to the glutamate synthase family.</text>
</comment>
<dbReference type="InterPro" id="IPR017932">
    <property type="entry name" value="GATase_2_dom"/>
</dbReference>
<evidence type="ECO:0000256" key="7">
    <source>
        <dbReference type="ARBA" id="ARBA00022723"/>
    </source>
</evidence>
<evidence type="ECO:0000256" key="13">
    <source>
        <dbReference type="ARBA" id="ARBA00023291"/>
    </source>
</evidence>
<protein>
    <recommendedName>
        <fullName evidence="15">Glutamine amidotransferase type-2 domain-containing protein</fullName>
    </recommendedName>
</protein>